<evidence type="ECO:0000256" key="4">
    <source>
        <dbReference type="ARBA" id="ARBA00022605"/>
    </source>
</evidence>
<dbReference type="GO" id="GO:0005737">
    <property type="term" value="C:cytoplasm"/>
    <property type="evidence" value="ECO:0007669"/>
    <property type="project" value="TreeGrafter"/>
</dbReference>
<dbReference type="GO" id="GO:0036424">
    <property type="term" value="F:L-phosphoserine phosphatase activity"/>
    <property type="evidence" value="ECO:0007669"/>
    <property type="project" value="TreeGrafter"/>
</dbReference>
<dbReference type="InterPro" id="IPR023214">
    <property type="entry name" value="HAD_sf"/>
</dbReference>
<keyword evidence="8" id="KW-0718">Serine biosynthesis</keyword>
<reference evidence="12" key="1">
    <citation type="submission" date="2017-09" db="EMBL/GenBank/DDBJ databases">
        <title>Depth-based differentiation of microbial function through sediment-hosted aquifers and enrichment of novel symbionts in the deep terrestrial subsurface.</title>
        <authorList>
            <person name="Probst A.J."/>
            <person name="Ladd B."/>
            <person name="Jarett J.K."/>
            <person name="Geller-Mcgrath D.E."/>
            <person name="Sieber C.M.K."/>
            <person name="Emerson J.B."/>
            <person name="Anantharaman K."/>
            <person name="Thomas B.C."/>
            <person name="Malmstrom R."/>
            <person name="Stieglmeier M."/>
            <person name="Klingl A."/>
            <person name="Woyke T."/>
            <person name="Ryan C.M."/>
            <person name="Banfield J.F."/>
        </authorList>
    </citation>
    <scope>NUCLEOTIDE SEQUENCE [LARGE SCALE GENOMIC DNA]</scope>
</reference>
<dbReference type="Pfam" id="PF12710">
    <property type="entry name" value="HAD"/>
    <property type="match status" value="1"/>
</dbReference>
<evidence type="ECO:0000256" key="9">
    <source>
        <dbReference type="ARBA" id="ARBA00048138"/>
    </source>
</evidence>
<evidence type="ECO:0000256" key="7">
    <source>
        <dbReference type="ARBA" id="ARBA00022842"/>
    </source>
</evidence>
<comment type="pathway">
    <text evidence="2">Amino-acid biosynthesis; L-serine biosynthesis; L-serine from 3-phospho-D-glycerate: step 3/3.</text>
</comment>
<gene>
    <name evidence="11" type="ORF">CO026_03155</name>
</gene>
<dbReference type="InterPro" id="IPR050582">
    <property type="entry name" value="HAD-like_SerB"/>
</dbReference>
<keyword evidence="4" id="KW-0028">Amino-acid biosynthesis</keyword>
<evidence type="ECO:0000256" key="3">
    <source>
        <dbReference type="ARBA" id="ARBA00012640"/>
    </source>
</evidence>
<evidence type="ECO:0000256" key="5">
    <source>
        <dbReference type="ARBA" id="ARBA00022723"/>
    </source>
</evidence>
<proteinExistence type="predicted"/>
<comment type="catalytic activity">
    <reaction evidence="9">
        <text>O-phospho-L-serine + H2O = L-serine + phosphate</text>
        <dbReference type="Rhea" id="RHEA:21208"/>
        <dbReference type="ChEBI" id="CHEBI:15377"/>
        <dbReference type="ChEBI" id="CHEBI:33384"/>
        <dbReference type="ChEBI" id="CHEBI:43474"/>
        <dbReference type="ChEBI" id="CHEBI:57524"/>
        <dbReference type="EC" id="3.1.3.3"/>
    </reaction>
</comment>
<comment type="catalytic activity">
    <reaction evidence="10">
        <text>O-phospho-D-serine + H2O = D-serine + phosphate</text>
        <dbReference type="Rhea" id="RHEA:24873"/>
        <dbReference type="ChEBI" id="CHEBI:15377"/>
        <dbReference type="ChEBI" id="CHEBI:35247"/>
        <dbReference type="ChEBI" id="CHEBI:43474"/>
        <dbReference type="ChEBI" id="CHEBI:58680"/>
        <dbReference type="EC" id="3.1.3.3"/>
    </reaction>
</comment>
<dbReference type="GO" id="GO:0006564">
    <property type="term" value="P:L-serine biosynthetic process"/>
    <property type="evidence" value="ECO:0007669"/>
    <property type="project" value="UniProtKB-KW"/>
</dbReference>
<dbReference type="AlphaFoldDB" id="A0A2M8FE76"/>
<dbReference type="Gene3D" id="1.20.1440.100">
    <property type="entry name" value="SG protein - dephosphorylation function"/>
    <property type="match status" value="1"/>
</dbReference>
<dbReference type="EC" id="3.1.3.3" evidence="3"/>
<dbReference type="NCBIfam" id="TIGR01490">
    <property type="entry name" value="HAD-SF-IB-hyp1"/>
    <property type="match status" value="1"/>
</dbReference>
<evidence type="ECO:0000313" key="11">
    <source>
        <dbReference type="EMBL" id="PJC55902.1"/>
    </source>
</evidence>
<dbReference type="NCBIfam" id="TIGR01488">
    <property type="entry name" value="HAD-SF-IB"/>
    <property type="match status" value="1"/>
</dbReference>
<dbReference type="EMBL" id="PFRD01000115">
    <property type="protein sequence ID" value="PJC55902.1"/>
    <property type="molecule type" value="Genomic_DNA"/>
</dbReference>
<evidence type="ECO:0000256" key="10">
    <source>
        <dbReference type="ARBA" id="ARBA00048523"/>
    </source>
</evidence>
<dbReference type="PANTHER" id="PTHR43344:SF2">
    <property type="entry name" value="PHOSPHOSERINE PHOSPHATASE"/>
    <property type="match status" value="1"/>
</dbReference>
<comment type="caution">
    <text evidence="11">The sequence shown here is derived from an EMBL/GenBank/DDBJ whole genome shotgun (WGS) entry which is preliminary data.</text>
</comment>
<evidence type="ECO:0000256" key="2">
    <source>
        <dbReference type="ARBA" id="ARBA00005135"/>
    </source>
</evidence>
<dbReference type="Gene3D" id="3.40.50.1000">
    <property type="entry name" value="HAD superfamily/HAD-like"/>
    <property type="match status" value="1"/>
</dbReference>
<protein>
    <recommendedName>
        <fullName evidence="3">phosphoserine phosphatase</fullName>
        <ecNumber evidence="3">3.1.3.3</ecNumber>
    </recommendedName>
</protein>
<keyword evidence="6 11" id="KW-0378">Hydrolase</keyword>
<dbReference type="InterPro" id="IPR036412">
    <property type="entry name" value="HAD-like_sf"/>
</dbReference>
<dbReference type="GO" id="GO:0000287">
    <property type="term" value="F:magnesium ion binding"/>
    <property type="evidence" value="ECO:0007669"/>
    <property type="project" value="TreeGrafter"/>
</dbReference>
<comment type="cofactor">
    <cofactor evidence="1">
        <name>Mg(2+)</name>
        <dbReference type="ChEBI" id="CHEBI:18420"/>
    </cofactor>
</comment>
<dbReference type="Proteomes" id="UP000230391">
    <property type="component" value="Unassembled WGS sequence"/>
</dbReference>
<dbReference type="SUPFAM" id="SSF56784">
    <property type="entry name" value="HAD-like"/>
    <property type="match status" value="1"/>
</dbReference>
<sequence>MQPVAFFDIDGTVFRSSLLIELVENLVKEGFFPVEVQDEYRSAYTKWRNREGTYEEYIDAVIKAFLHHIQGVHYGTFADIGKRLVAIHSKHVYRYTRDLIKSLKEDGYFVVAISQSPKTILDQFCMQYGFDKVYGRIYEIGPQDQFTGAITDAHLIENKATIVKRVFENNPNLTTKNSMAVGDTEGDIPLLDGVEQPICFNPNQALYNHAKLMGWEVVVERKDVIYYL</sequence>
<keyword evidence="7" id="KW-0460">Magnesium</keyword>
<evidence type="ECO:0000256" key="6">
    <source>
        <dbReference type="ARBA" id="ARBA00022801"/>
    </source>
</evidence>
<evidence type="ECO:0000256" key="1">
    <source>
        <dbReference type="ARBA" id="ARBA00001946"/>
    </source>
</evidence>
<name>A0A2M8FE76_9BACT</name>
<keyword evidence="5" id="KW-0479">Metal-binding</keyword>
<evidence type="ECO:0000256" key="8">
    <source>
        <dbReference type="ARBA" id="ARBA00023299"/>
    </source>
</evidence>
<accession>A0A2M8FE76</accession>
<organism evidence="11 12">
    <name type="scientific">Candidatus Kaiserbacteria bacterium CG_4_9_14_0_2_um_filter_41_32</name>
    <dbReference type="NCBI Taxonomy" id="1974601"/>
    <lineage>
        <taxon>Bacteria</taxon>
        <taxon>Candidatus Kaiseribacteriota</taxon>
    </lineage>
</organism>
<evidence type="ECO:0000313" key="12">
    <source>
        <dbReference type="Proteomes" id="UP000230391"/>
    </source>
</evidence>
<dbReference type="InterPro" id="IPR006385">
    <property type="entry name" value="HAD_hydro_SerB1"/>
</dbReference>
<dbReference type="PANTHER" id="PTHR43344">
    <property type="entry name" value="PHOSPHOSERINE PHOSPHATASE"/>
    <property type="match status" value="1"/>
</dbReference>